<keyword evidence="1" id="KW-1133">Transmembrane helix</keyword>
<feature type="transmembrane region" description="Helical" evidence="1">
    <location>
        <begin position="52"/>
        <end position="71"/>
    </location>
</feature>
<evidence type="ECO:0000256" key="1">
    <source>
        <dbReference type="SAM" id="Phobius"/>
    </source>
</evidence>
<dbReference type="EMBL" id="JBHMEI010000003">
    <property type="protein sequence ID" value="MFB9201099.1"/>
    <property type="molecule type" value="Genomic_DNA"/>
</dbReference>
<dbReference type="Proteomes" id="UP001589647">
    <property type="component" value="Unassembled WGS sequence"/>
</dbReference>
<sequence>MEPADGRVILFVLIGLALFALGRRFQNMIMLRQVWKQTQRQVTVRRETAHHAVKGLVGVTAVAAFVIWLAINLNRIMS</sequence>
<accession>A0ABV5I985</accession>
<reference evidence="2 3" key="1">
    <citation type="submission" date="2024-09" db="EMBL/GenBank/DDBJ databases">
        <authorList>
            <person name="Sun Q."/>
            <person name="Mori K."/>
        </authorList>
    </citation>
    <scope>NUCLEOTIDE SEQUENCE [LARGE SCALE GENOMIC DNA]</scope>
    <source>
        <strain evidence="2 3">CCM 3426</strain>
    </source>
</reference>
<evidence type="ECO:0000313" key="3">
    <source>
        <dbReference type="Proteomes" id="UP001589647"/>
    </source>
</evidence>
<name>A0ABV5I985_9ACTN</name>
<gene>
    <name evidence="2" type="ORF">ACFFV7_07845</name>
</gene>
<feature type="transmembrane region" description="Helical" evidence="1">
    <location>
        <begin position="6"/>
        <end position="22"/>
    </location>
</feature>
<keyword evidence="3" id="KW-1185">Reference proteome</keyword>
<keyword evidence="1" id="KW-0812">Transmembrane</keyword>
<proteinExistence type="predicted"/>
<organism evidence="2 3">
    <name type="scientific">Nonomuraea spiralis</name>
    <dbReference type="NCBI Taxonomy" id="46182"/>
    <lineage>
        <taxon>Bacteria</taxon>
        <taxon>Bacillati</taxon>
        <taxon>Actinomycetota</taxon>
        <taxon>Actinomycetes</taxon>
        <taxon>Streptosporangiales</taxon>
        <taxon>Streptosporangiaceae</taxon>
        <taxon>Nonomuraea</taxon>
    </lineage>
</organism>
<keyword evidence="1" id="KW-0472">Membrane</keyword>
<protein>
    <submittedName>
        <fullName evidence="2">Uncharacterized protein</fullName>
    </submittedName>
</protein>
<comment type="caution">
    <text evidence="2">The sequence shown here is derived from an EMBL/GenBank/DDBJ whole genome shotgun (WGS) entry which is preliminary data.</text>
</comment>
<evidence type="ECO:0000313" key="2">
    <source>
        <dbReference type="EMBL" id="MFB9201099.1"/>
    </source>
</evidence>
<dbReference type="RefSeq" id="WP_189646908.1">
    <property type="nucleotide sequence ID" value="NZ_BMRC01000003.1"/>
</dbReference>